<dbReference type="KEGG" id="add:HUW48_19815"/>
<protein>
    <submittedName>
        <fullName evidence="1">Uncharacterized protein</fullName>
    </submittedName>
</protein>
<accession>A0A7L7LC73</accession>
<reference evidence="1 2" key="1">
    <citation type="submission" date="2020-08" db="EMBL/GenBank/DDBJ databases">
        <title>Adhaeribacter dokdonensis sp. nov., isolated from the rhizosphere of Elymus tsukushiensis, a plant native to the Dokdo Islands, Republic of Korea.</title>
        <authorList>
            <person name="Ghim S.Y."/>
        </authorList>
    </citation>
    <scope>NUCLEOTIDE SEQUENCE [LARGE SCALE GENOMIC DNA]</scope>
    <source>
        <strain evidence="1 2">KUDC8001</strain>
    </source>
</reference>
<sequence length="83" mass="9423">MKIVTNNPKENTLDTISLISEKCCPTLNGKDLNLTLTPLETDILVDALFFYQSAMHIELTGEQITRLESIYKKIGIETEYKIC</sequence>
<name>A0A7L7LC73_9BACT</name>
<dbReference type="EMBL" id="CP055153">
    <property type="protein sequence ID" value="QMU30135.1"/>
    <property type="molecule type" value="Genomic_DNA"/>
</dbReference>
<dbReference type="Proteomes" id="UP000514509">
    <property type="component" value="Chromosome"/>
</dbReference>
<organism evidence="1 2">
    <name type="scientific">Adhaeribacter radiodurans</name>
    <dbReference type="NCBI Taxonomy" id="2745197"/>
    <lineage>
        <taxon>Bacteria</taxon>
        <taxon>Pseudomonadati</taxon>
        <taxon>Bacteroidota</taxon>
        <taxon>Cytophagia</taxon>
        <taxon>Cytophagales</taxon>
        <taxon>Hymenobacteraceae</taxon>
        <taxon>Adhaeribacter</taxon>
    </lineage>
</organism>
<dbReference type="AlphaFoldDB" id="A0A7L7LC73"/>
<evidence type="ECO:0000313" key="1">
    <source>
        <dbReference type="EMBL" id="QMU30135.1"/>
    </source>
</evidence>
<gene>
    <name evidence="1" type="ORF">HUW48_19815</name>
</gene>
<proteinExistence type="predicted"/>
<keyword evidence="2" id="KW-1185">Reference proteome</keyword>
<evidence type="ECO:0000313" key="2">
    <source>
        <dbReference type="Proteomes" id="UP000514509"/>
    </source>
</evidence>
<dbReference type="RefSeq" id="WP_182412592.1">
    <property type="nucleotide sequence ID" value="NZ_CP055153.1"/>
</dbReference>